<evidence type="ECO:0000313" key="3">
    <source>
        <dbReference type="Proteomes" id="UP000325902"/>
    </source>
</evidence>
<keyword evidence="3" id="KW-1185">Reference proteome</keyword>
<proteinExistence type="predicted"/>
<accession>A0A5N5CZZ0</accession>
<gene>
    <name evidence="2" type="ORF">DBV05_g10380</name>
</gene>
<dbReference type="EMBL" id="VCHE01000116">
    <property type="protein sequence ID" value="KAB2570958.1"/>
    <property type="molecule type" value="Genomic_DNA"/>
</dbReference>
<comment type="caution">
    <text evidence="2">The sequence shown here is derived from an EMBL/GenBank/DDBJ whole genome shotgun (WGS) entry which is preliminary data.</text>
</comment>
<name>A0A5N5CZZ0_9PEZI</name>
<dbReference type="Pfam" id="PF19373">
    <property type="entry name" value="DUF5948"/>
    <property type="match status" value="1"/>
</dbReference>
<protein>
    <recommendedName>
        <fullName evidence="4">Secreted protein</fullName>
    </recommendedName>
</protein>
<feature type="chain" id="PRO_5024897280" description="Secreted protein" evidence="1">
    <location>
        <begin position="21"/>
        <end position="102"/>
    </location>
</feature>
<reference evidence="2 3" key="1">
    <citation type="journal article" date="2019" name="Sci. Rep.">
        <title>A multi-omics analysis of the grapevine pathogen Lasiodiplodia theobromae reveals that temperature affects the expression of virulence- and pathogenicity-related genes.</title>
        <authorList>
            <person name="Felix C."/>
            <person name="Meneses R."/>
            <person name="Goncalves M.F.M."/>
            <person name="Tilleman L."/>
            <person name="Duarte A.S."/>
            <person name="Jorrin-Novo J.V."/>
            <person name="Van de Peer Y."/>
            <person name="Deforce D."/>
            <person name="Van Nieuwerburgh F."/>
            <person name="Esteves A.C."/>
            <person name="Alves A."/>
        </authorList>
    </citation>
    <scope>NUCLEOTIDE SEQUENCE [LARGE SCALE GENOMIC DNA]</scope>
    <source>
        <strain evidence="2 3">LA-SOL3</strain>
    </source>
</reference>
<sequence>MKVASVILAVLFAVGSNACALYRDCKCHDKTTGQQNDAATKAACNYYRETQSDAYTYSDEPHHQCSSNAVGDGLIDNCKWDDACKAAGGPNMYQYCWNKFPW</sequence>
<evidence type="ECO:0000256" key="1">
    <source>
        <dbReference type="SAM" id="SignalP"/>
    </source>
</evidence>
<dbReference type="AlphaFoldDB" id="A0A5N5CZZ0"/>
<feature type="signal peptide" evidence="1">
    <location>
        <begin position="1"/>
        <end position="20"/>
    </location>
</feature>
<evidence type="ECO:0008006" key="4">
    <source>
        <dbReference type="Google" id="ProtNLM"/>
    </source>
</evidence>
<dbReference type="OrthoDB" id="3648809at2759"/>
<keyword evidence="1" id="KW-0732">Signal</keyword>
<dbReference type="InterPro" id="IPR045992">
    <property type="entry name" value="DUF5948"/>
</dbReference>
<evidence type="ECO:0000313" key="2">
    <source>
        <dbReference type="EMBL" id="KAB2570958.1"/>
    </source>
</evidence>
<organism evidence="2 3">
    <name type="scientific">Lasiodiplodia theobromae</name>
    <dbReference type="NCBI Taxonomy" id="45133"/>
    <lineage>
        <taxon>Eukaryota</taxon>
        <taxon>Fungi</taxon>
        <taxon>Dikarya</taxon>
        <taxon>Ascomycota</taxon>
        <taxon>Pezizomycotina</taxon>
        <taxon>Dothideomycetes</taxon>
        <taxon>Dothideomycetes incertae sedis</taxon>
        <taxon>Botryosphaeriales</taxon>
        <taxon>Botryosphaeriaceae</taxon>
        <taxon>Lasiodiplodia</taxon>
    </lineage>
</organism>
<dbReference type="Proteomes" id="UP000325902">
    <property type="component" value="Unassembled WGS sequence"/>
</dbReference>